<dbReference type="AlphaFoldDB" id="A0A841SV11"/>
<keyword evidence="6" id="KW-1185">Reference proteome</keyword>
<keyword evidence="2" id="KW-0238">DNA-binding</keyword>
<evidence type="ECO:0000313" key="6">
    <source>
        <dbReference type="Proteomes" id="UP000535838"/>
    </source>
</evidence>
<sequence>MEKLPGNNASAGAEVEITMSVIGGKWKGIILFHLAKEETRFNQLRRLIPGITQRMLTLQLRELEKDGIVERIAYQEIPPRVGYRLSELGYSLMPLIHMMRQWGEKYSQR</sequence>
<gene>
    <name evidence="5" type="ORF">H7B67_09955</name>
</gene>
<dbReference type="InterPro" id="IPR036388">
    <property type="entry name" value="WH-like_DNA-bd_sf"/>
</dbReference>
<evidence type="ECO:0000259" key="4">
    <source>
        <dbReference type="PROSITE" id="PS51118"/>
    </source>
</evidence>
<dbReference type="InterPro" id="IPR002577">
    <property type="entry name" value="HTH_HxlR"/>
</dbReference>
<dbReference type="Pfam" id="PF01638">
    <property type="entry name" value="HxlR"/>
    <property type="match status" value="1"/>
</dbReference>
<protein>
    <submittedName>
        <fullName evidence="5">Helix-turn-helix transcriptional regulator</fullName>
    </submittedName>
</protein>
<dbReference type="SUPFAM" id="SSF46785">
    <property type="entry name" value="Winged helix' DNA-binding domain"/>
    <property type="match status" value="1"/>
</dbReference>
<dbReference type="Gene3D" id="1.10.10.10">
    <property type="entry name" value="Winged helix-like DNA-binding domain superfamily/Winged helix DNA-binding domain"/>
    <property type="match status" value="1"/>
</dbReference>
<comment type="caution">
    <text evidence="5">The sequence shown here is derived from an EMBL/GenBank/DDBJ whole genome shotgun (WGS) entry which is preliminary data.</text>
</comment>
<dbReference type="Proteomes" id="UP000535838">
    <property type="component" value="Unassembled WGS sequence"/>
</dbReference>
<dbReference type="PROSITE" id="PS51118">
    <property type="entry name" value="HTH_HXLR"/>
    <property type="match status" value="1"/>
</dbReference>
<evidence type="ECO:0000256" key="1">
    <source>
        <dbReference type="ARBA" id="ARBA00023015"/>
    </source>
</evidence>
<proteinExistence type="predicted"/>
<name>A0A841SV11_9BACL</name>
<evidence type="ECO:0000256" key="2">
    <source>
        <dbReference type="ARBA" id="ARBA00023125"/>
    </source>
</evidence>
<accession>A0A841SV11</accession>
<organism evidence="5 6">
    <name type="scientific">Cohnella thailandensis</name>
    <dbReference type="NCBI Taxonomy" id="557557"/>
    <lineage>
        <taxon>Bacteria</taxon>
        <taxon>Bacillati</taxon>
        <taxon>Bacillota</taxon>
        <taxon>Bacilli</taxon>
        <taxon>Bacillales</taxon>
        <taxon>Paenibacillaceae</taxon>
        <taxon>Cohnella</taxon>
    </lineage>
</organism>
<feature type="domain" description="HTH hxlR-type" evidence="4">
    <location>
        <begin position="13"/>
        <end position="109"/>
    </location>
</feature>
<reference evidence="5 6" key="1">
    <citation type="submission" date="2020-08" db="EMBL/GenBank/DDBJ databases">
        <title>Cohnella phylogeny.</title>
        <authorList>
            <person name="Dunlap C."/>
        </authorList>
    </citation>
    <scope>NUCLEOTIDE SEQUENCE [LARGE SCALE GENOMIC DNA]</scope>
    <source>
        <strain evidence="5 6">DSM 25241</strain>
    </source>
</reference>
<evidence type="ECO:0000313" key="5">
    <source>
        <dbReference type="EMBL" id="MBB6634436.1"/>
    </source>
</evidence>
<dbReference type="PANTHER" id="PTHR33204:SF29">
    <property type="entry name" value="TRANSCRIPTIONAL REGULATOR"/>
    <property type="match status" value="1"/>
</dbReference>
<dbReference type="InterPro" id="IPR036390">
    <property type="entry name" value="WH_DNA-bd_sf"/>
</dbReference>
<dbReference type="GO" id="GO:0003677">
    <property type="term" value="F:DNA binding"/>
    <property type="evidence" value="ECO:0007669"/>
    <property type="project" value="UniProtKB-KW"/>
</dbReference>
<dbReference type="EMBL" id="JACJVQ010000006">
    <property type="protein sequence ID" value="MBB6634436.1"/>
    <property type="molecule type" value="Genomic_DNA"/>
</dbReference>
<dbReference type="PANTHER" id="PTHR33204">
    <property type="entry name" value="TRANSCRIPTIONAL REGULATOR, MARR FAMILY"/>
    <property type="match status" value="1"/>
</dbReference>
<evidence type="ECO:0000256" key="3">
    <source>
        <dbReference type="ARBA" id="ARBA00023163"/>
    </source>
</evidence>
<keyword evidence="3" id="KW-0804">Transcription</keyword>
<keyword evidence="1" id="KW-0805">Transcription regulation</keyword>